<protein>
    <submittedName>
        <fullName evidence="3">Unannotated protein</fullName>
    </submittedName>
</protein>
<name>A0A6J6X610_9ZZZZ</name>
<dbReference type="InterPro" id="IPR050922">
    <property type="entry name" value="LytR/CpsA/Psr_CW_biosynth"/>
</dbReference>
<feature type="compositionally biased region" description="Low complexity" evidence="1">
    <location>
        <begin position="251"/>
        <end position="273"/>
    </location>
</feature>
<dbReference type="AlphaFoldDB" id="A0A6J6X610"/>
<proteinExistence type="predicted"/>
<sequence>MIMRVDPATSQAAVLSFPRDLWVPIHGTDTENRINSAYVRNKPNTLIRTIYDNFGIGIDHFIQVDFCAFKTLVDAVGGVAIPFEYPTRDTHTGLSVPAPGCFNLSGDHALAYVRSRHYEYLSPKTGKWVEDGFADLGRISRQQDFLRRVVAKALATGVYTPSIARGLIRTAQQYVVTDPDLTLQKMLEFAGVIKALDQGNLRTYQIEVKSETRGANLVLIPRMNGGNMQAVISVFRGRAPLLETPKEPSNAPVAAPAAPAAAPATTTATTAAPQGGDGAEENVKGIVPPRDVRC</sequence>
<feature type="region of interest" description="Disordered" evidence="1">
    <location>
        <begin position="243"/>
        <end position="294"/>
    </location>
</feature>
<reference evidence="3" key="1">
    <citation type="submission" date="2020-05" db="EMBL/GenBank/DDBJ databases">
        <authorList>
            <person name="Chiriac C."/>
            <person name="Salcher M."/>
            <person name="Ghai R."/>
            <person name="Kavagutti S V."/>
        </authorList>
    </citation>
    <scope>NUCLEOTIDE SEQUENCE</scope>
</reference>
<evidence type="ECO:0000256" key="1">
    <source>
        <dbReference type="SAM" id="MobiDB-lite"/>
    </source>
</evidence>
<dbReference type="PANTHER" id="PTHR33392">
    <property type="entry name" value="POLYISOPRENYL-TEICHOIC ACID--PEPTIDOGLYCAN TEICHOIC ACID TRANSFERASE TAGU"/>
    <property type="match status" value="1"/>
</dbReference>
<accession>A0A6J6X610</accession>
<dbReference type="EMBL" id="CAFAAI010000056">
    <property type="protein sequence ID" value="CAB4791253.1"/>
    <property type="molecule type" value="Genomic_DNA"/>
</dbReference>
<dbReference type="PANTHER" id="PTHR33392:SF6">
    <property type="entry name" value="POLYISOPRENYL-TEICHOIC ACID--PEPTIDOGLYCAN TEICHOIC ACID TRANSFERASE TAGU"/>
    <property type="match status" value="1"/>
</dbReference>
<feature type="domain" description="Cell envelope-related transcriptional attenuator" evidence="2">
    <location>
        <begin position="1"/>
        <end position="153"/>
    </location>
</feature>
<dbReference type="Gene3D" id="3.40.630.190">
    <property type="entry name" value="LCP protein"/>
    <property type="match status" value="1"/>
</dbReference>
<dbReference type="InterPro" id="IPR004474">
    <property type="entry name" value="LytR_CpsA_psr"/>
</dbReference>
<dbReference type="Pfam" id="PF03816">
    <property type="entry name" value="LytR_cpsA_psr"/>
    <property type="match status" value="1"/>
</dbReference>
<organism evidence="3">
    <name type="scientific">freshwater metagenome</name>
    <dbReference type="NCBI Taxonomy" id="449393"/>
    <lineage>
        <taxon>unclassified sequences</taxon>
        <taxon>metagenomes</taxon>
        <taxon>ecological metagenomes</taxon>
    </lineage>
</organism>
<evidence type="ECO:0000259" key="2">
    <source>
        <dbReference type="Pfam" id="PF03816"/>
    </source>
</evidence>
<gene>
    <name evidence="3" type="ORF">UFOPK2992_00454</name>
</gene>
<dbReference type="NCBIfam" id="TIGR00350">
    <property type="entry name" value="lytR_cpsA_psr"/>
    <property type="match status" value="1"/>
</dbReference>
<evidence type="ECO:0000313" key="3">
    <source>
        <dbReference type="EMBL" id="CAB4791253.1"/>
    </source>
</evidence>